<evidence type="ECO:0000259" key="1">
    <source>
        <dbReference type="Pfam" id="PF00534"/>
    </source>
</evidence>
<keyword evidence="3" id="KW-1185">Reference proteome</keyword>
<dbReference type="GO" id="GO:0102318">
    <property type="term" value="F:2-deoxystreptamine glucosyltransferase activity"/>
    <property type="evidence" value="ECO:0007669"/>
    <property type="project" value="UniProtKB-EC"/>
</dbReference>
<evidence type="ECO:0000313" key="2">
    <source>
        <dbReference type="EMBL" id="QHI35421.1"/>
    </source>
</evidence>
<proteinExistence type="predicted"/>
<reference evidence="2 3" key="1">
    <citation type="journal article" date="2013" name="Int. J. Syst. Evol. Microbiol.">
        <title>Kordia antarctica sp. nov., isolated from Antarctic seawater.</title>
        <authorList>
            <person name="Baek K."/>
            <person name="Choi A."/>
            <person name="Kang I."/>
            <person name="Lee K."/>
            <person name="Cho J.C."/>
        </authorList>
    </citation>
    <scope>NUCLEOTIDE SEQUENCE [LARGE SCALE GENOMIC DNA]</scope>
    <source>
        <strain evidence="2 3">IMCC3317</strain>
    </source>
</reference>
<dbReference type="InterPro" id="IPR001296">
    <property type="entry name" value="Glyco_trans_1"/>
</dbReference>
<feature type="domain" description="Glycosyl transferase family 1" evidence="1">
    <location>
        <begin position="142"/>
        <end position="297"/>
    </location>
</feature>
<dbReference type="PANTHER" id="PTHR12526">
    <property type="entry name" value="GLYCOSYLTRANSFERASE"/>
    <property type="match status" value="1"/>
</dbReference>
<dbReference type="KEGG" id="kan:IMCC3317_07670"/>
<dbReference type="SUPFAM" id="SSF53756">
    <property type="entry name" value="UDP-Glycosyltransferase/glycogen phosphorylase"/>
    <property type="match status" value="1"/>
</dbReference>
<dbReference type="EMBL" id="CP019288">
    <property type="protein sequence ID" value="QHI35421.1"/>
    <property type="molecule type" value="Genomic_DNA"/>
</dbReference>
<dbReference type="Pfam" id="PF00534">
    <property type="entry name" value="Glycos_transf_1"/>
    <property type="match status" value="1"/>
</dbReference>
<name>A0A7L4ZG76_9FLAO</name>
<dbReference type="PANTHER" id="PTHR12526:SF625">
    <property type="entry name" value="PHOSPHATIDYLINOSITOL GLYCAN-CLASS A"/>
    <property type="match status" value="1"/>
</dbReference>
<dbReference type="CDD" id="cd03801">
    <property type="entry name" value="GT4_PimA-like"/>
    <property type="match status" value="1"/>
</dbReference>
<sequence length="490" mass="56255">MTLKKIGFLCVGLKGWISLERTKSFYIESLKNTCEIILIHSEEEFFEKLDSFDIVLNFFGNLVWEHKDKIKTPVIFCLHGGAVLNYKFLVNNAEKVSAHDSFIVNCTSDIAILKEVFVMPPNIHLLRLPISKDIELNYSKNECKSVFNINENTLLLGYVARILPQKNLHHAIHILNKVKNEVTKDVKLIVIGDYWVDYPILNWQKTENEYHTYINELIDSYQLSENILQFQSNLSNDELTMCYGAFDFLIHPTNSLDENFGYAPIEAMKCGTPVIGTAYGGLKDSIVHQKTGFLLDTWSTESGIRSAYYKGVEFIKKLYGDSALKEKITNNCLERIEEHYSFKNCAQNLVEIVNISTNTKMSTISMTGNLDFLTYKENEYLPTVKPSWNYYKKVAQLYCNTSIENIEFSSTLFLRTFSKFSILEAQIIFEDPTWPAKIPFNPQTEEILKACETTTNYNQLKEELSFTLDNSILFNLISIGALVVSQQKTP</sequence>
<evidence type="ECO:0000313" key="3">
    <source>
        <dbReference type="Proteomes" id="UP000464657"/>
    </source>
</evidence>
<gene>
    <name evidence="2" type="primary">kanF</name>
    <name evidence="2" type="ORF">IMCC3317_07670</name>
</gene>
<dbReference type="EC" id="2.4.1.284" evidence="2"/>
<dbReference type="Proteomes" id="UP000464657">
    <property type="component" value="Chromosome"/>
</dbReference>
<keyword evidence="2" id="KW-0808">Transferase</keyword>
<keyword evidence="2" id="KW-0328">Glycosyltransferase</keyword>
<dbReference type="AlphaFoldDB" id="A0A7L4ZG76"/>
<dbReference type="RefSeq" id="WP_160128163.1">
    <property type="nucleotide sequence ID" value="NZ_CP019288.1"/>
</dbReference>
<dbReference type="OrthoDB" id="9795068at2"/>
<protein>
    <submittedName>
        <fullName evidence="2">2-deoxystreptamine glucosyltransferase</fullName>
        <ecNumber evidence="2">2.4.1.284</ecNumber>
    </submittedName>
</protein>
<organism evidence="2 3">
    <name type="scientific">Kordia antarctica</name>
    <dbReference type="NCBI Taxonomy" id="1218801"/>
    <lineage>
        <taxon>Bacteria</taxon>
        <taxon>Pseudomonadati</taxon>
        <taxon>Bacteroidota</taxon>
        <taxon>Flavobacteriia</taxon>
        <taxon>Flavobacteriales</taxon>
        <taxon>Flavobacteriaceae</taxon>
        <taxon>Kordia</taxon>
    </lineage>
</organism>
<dbReference type="Gene3D" id="3.40.50.2000">
    <property type="entry name" value="Glycogen Phosphorylase B"/>
    <property type="match status" value="1"/>
</dbReference>
<accession>A0A7L4ZG76</accession>